<keyword evidence="1" id="KW-0812">Transmembrane</keyword>
<dbReference type="PANTHER" id="PTHR38001:SF1">
    <property type="entry name" value="PROTEIN CEBPZOS"/>
    <property type="match status" value="1"/>
</dbReference>
<reference evidence="2" key="2">
    <citation type="submission" date="2025-09" db="UniProtKB">
        <authorList>
            <consortium name="Ensembl"/>
        </authorList>
    </citation>
    <scope>IDENTIFICATION</scope>
</reference>
<keyword evidence="1" id="KW-1133">Transmembrane helix</keyword>
<evidence type="ECO:0000313" key="2">
    <source>
        <dbReference type="Ensembl" id="ENSSTUP00000077238.1"/>
    </source>
</evidence>
<proteinExistence type="predicted"/>
<dbReference type="AlphaFoldDB" id="A0A674C1M3"/>
<evidence type="ECO:0000256" key="1">
    <source>
        <dbReference type="SAM" id="Phobius"/>
    </source>
</evidence>
<dbReference type="GeneTree" id="ENSGT00940000177839"/>
<dbReference type="InParanoid" id="A0A674C1M3"/>
<dbReference type="Ensembl" id="ENSSTUT00000082271.1">
    <property type="protein sequence ID" value="ENSSTUP00000077238.1"/>
    <property type="gene ID" value="ENSSTUG00000034089.1"/>
</dbReference>
<dbReference type="OMA" id="MNINQEY"/>
<keyword evidence="1" id="KW-0472">Membrane</keyword>
<name>A0A674C1M3_SALTR</name>
<accession>A0A674C1M3</accession>
<evidence type="ECO:0000313" key="3">
    <source>
        <dbReference type="Proteomes" id="UP000472277"/>
    </source>
</evidence>
<feature type="transmembrane region" description="Helical" evidence="1">
    <location>
        <begin position="12"/>
        <end position="32"/>
    </location>
</feature>
<dbReference type="InterPro" id="IPR037764">
    <property type="entry name" value="CEBPZOS"/>
</dbReference>
<organism evidence="2 3">
    <name type="scientific">Salmo trutta</name>
    <name type="common">Brown trout</name>
    <dbReference type="NCBI Taxonomy" id="8032"/>
    <lineage>
        <taxon>Eukaryota</taxon>
        <taxon>Metazoa</taxon>
        <taxon>Chordata</taxon>
        <taxon>Craniata</taxon>
        <taxon>Vertebrata</taxon>
        <taxon>Euteleostomi</taxon>
        <taxon>Actinopterygii</taxon>
        <taxon>Neopterygii</taxon>
        <taxon>Teleostei</taxon>
        <taxon>Protacanthopterygii</taxon>
        <taxon>Salmoniformes</taxon>
        <taxon>Salmonidae</taxon>
        <taxon>Salmoninae</taxon>
        <taxon>Salmo</taxon>
    </lineage>
</organism>
<sequence>MAPKPLAPLAKRLFKGVLLLEVAGVLGAYGLFYKMNTSQGIIYILYRKDVMDSTLGYVHLCNKMFCFFLDFRNSMNNMLPSVLEVYYKSNEYAGVYGIREKDLEDWSKKA</sequence>
<dbReference type="PANTHER" id="PTHR38001">
    <property type="entry name" value="PROTEIN CEBPZOS"/>
    <property type="match status" value="1"/>
</dbReference>
<reference evidence="2" key="1">
    <citation type="submission" date="2025-08" db="UniProtKB">
        <authorList>
            <consortium name="Ensembl"/>
        </authorList>
    </citation>
    <scope>IDENTIFICATION</scope>
</reference>
<protein>
    <submittedName>
        <fullName evidence="2">CEBPZ opposite strand</fullName>
    </submittedName>
</protein>
<dbReference type="Proteomes" id="UP000472277">
    <property type="component" value="Chromosome 35"/>
</dbReference>
<gene>
    <name evidence="2" type="primary">cebpzos</name>
</gene>
<keyword evidence="3" id="KW-1185">Reference proteome</keyword>